<evidence type="ECO:0000259" key="2">
    <source>
        <dbReference type="Pfam" id="PF14111"/>
    </source>
</evidence>
<dbReference type="Proteomes" id="UP000187609">
    <property type="component" value="Unassembled WGS sequence"/>
</dbReference>
<feature type="region of interest" description="Disordered" evidence="1">
    <location>
        <begin position="184"/>
        <end position="288"/>
    </location>
</feature>
<dbReference type="Gramene" id="OIT22008">
    <property type="protein sequence ID" value="OIT22008"/>
    <property type="gene ID" value="A4A49_34198"/>
</dbReference>
<feature type="domain" description="DUF4283" evidence="2">
    <location>
        <begin position="1"/>
        <end position="67"/>
    </location>
</feature>
<evidence type="ECO:0000256" key="1">
    <source>
        <dbReference type="SAM" id="MobiDB-lite"/>
    </source>
</evidence>
<dbReference type="PANTHER" id="PTHR31286">
    <property type="entry name" value="GLYCINE-RICH CELL WALL STRUCTURAL PROTEIN 1.8-LIKE"/>
    <property type="match status" value="1"/>
</dbReference>
<feature type="compositionally biased region" description="Low complexity" evidence="1">
    <location>
        <begin position="220"/>
        <end position="229"/>
    </location>
</feature>
<sequence length="288" mass="33817">MEVIRRSFTAQTELRGGVKIVHFNARTVYIDLDNEYDHTTVWTKQYMYIQGQRMNLQAWTPSFKPNEDTPIVLVWVIIPELPWHCNYMEVLSVLLSPIGKILHLDLASMRKTGGSVENVKMQVDLTKDKTHHMWLGFDDDQDVNGDGQWPEVMYEDLPTYCLHYNHLVHEDYHCSIRKREEEDKMKAAAETSENNENQNNNRKVHEGGSQHNQEQAVQGQNKNQNSKQKMIMQDQREDQQRNENKKAAAQQITRDNHSKNQWHSQKKKNFRESTKKVGSRNSNRLLSK</sequence>
<dbReference type="Pfam" id="PF14111">
    <property type="entry name" value="DUF4283"/>
    <property type="match status" value="1"/>
</dbReference>
<dbReference type="InterPro" id="IPR025558">
    <property type="entry name" value="DUF4283"/>
</dbReference>
<name>A0A1J6KAK8_NICAT</name>
<keyword evidence="4" id="KW-1185">Reference proteome</keyword>
<dbReference type="OMA" id="CPIRERE"/>
<gene>
    <name evidence="3" type="ORF">A4A49_34198</name>
</gene>
<feature type="compositionally biased region" description="Polar residues" evidence="1">
    <location>
        <begin position="209"/>
        <end position="219"/>
    </location>
</feature>
<proteinExistence type="predicted"/>
<accession>A0A1J6KAK8</accession>
<feature type="compositionally biased region" description="Polar residues" evidence="1">
    <location>
        <begin position="279"/>
        <end position="288"/>
    </location>
</feature>
<dbReference type="STRING" id="49451.A0A1J6KAK8"/>
<protein>
    <recommendedName>
        <fullName evidence="2">DUF4283 domain-containing protein</fullName>
    </recommendedName>
</protein>
<evidence type="ECO:0000313" key="4">
    <source>
        <dbReference type="Proteomes" id="UP000187609"/>
    </source>
</evidence>
<organism evidence="3 4">
    <name type="scientific">Nicotiana attenuata</name>
    <name type="common">Coyote tobacco</name>
    <dbReference type="NCBI Taxonomy" id="49451"/>
    <lineage>
        <taxon>Eukaryota</taxon>
        <taxon>Viridiplantae</taxon>
        <taxon>Streptophyta</taxon>
        <taxon>Embryophyta</taxon>
        <taxon>Tracheophyta</taxon>
        <taxon>Spermatophyta</taxon>
        <taxon>Magnoliopsida</taxon>
        <taxon>eudicotyledons</taxon>
        <taxon>Gunneridae</taxon>
        <taxon>Pentapetalae</taxon>
        <taxon>asterids</taxon>
        <taxon>lamiids</taxon>
        <taxon>Solanales</taxon>
        <taxon>Solanaceae</taxon>
        <taxon>Nicotianoideae</taxon>
        <taxon>Nicotianeae</taxon>
        <taxon>Nicotiana</taxon>
    </lineage>
</organism>
<reference evidence="3" key="1">
    <citation type="submission" date="2016-11" db="EMBL/GenBank/DDBJ databases">
        <title>The genome of Nicotiana attenuata.</title>
        <authorList>
            <person name="Xu S."/>
            <person name="Brockmoeller T."/>
            <person name="Gaquerel E."/>
            <person name="Navarro A."/>
            <person name="Kuhl H."/>
            <person name="Gase K."/>
            <person name="Ling Z."/>
            <person name="Zhou W."/>
            <person name="Kreitzer C."/>
            <person name="Stanke M."/>
            <person name="Tang H."/>
            <person name="Lyons E."/>
            <person name="Pandey P."/>
            <person name="Pandey S.P."/>
            <person name="Timmermann B."/>
            <person name="Baldwin I.T."/>
        </authorList>
    </citation>
    <scope>NUCLEOTIDE SEQUENCE [LARGE SCALE GENOMIC DNA]</scope>
    <source>
        <strain evidence="3">UT</strain>
    </source>
</reference>
<evidence type="ECO:0000313" key="3">
    <source>
        <dbReference type="EMBL" id="OIT22008.1"/>
    </source>
</evidence>
<dbReference type="AlphaFoldDB" id="A0A1J6KAK8"/>
<feature type="compositionally biased region" description="Basic and acidic residues" evidence="1">
    <location>
        <begin position="234"/>
        <end position="246"/>
    </location>
</feature>
<dbReference type="InterPro" id="IPR040256">
    <property type="entry name" value="At4g02000-like"/>
</dbReference>
<dbReference type="PANTHER" id="PTHR31286:SF177">
    <property type="entry name" value="ENDONUCLEASE_EXONUCLEASE_PHOSPHATASE"/>
    <property type="match status" value="1"/>
</dbReference>
<comment type="caution">
    <text evidence="3">The sequence shown here is derived from an EMBL/GenBank/DDBJ whole genome shotgun (WGS) entry which is preliminary data.</text>
</comment>
<dbReference type="EMBL" id="MJEQ01003954">
    <property type="protein sequence ID" value="OIT22008.1"/>
    <property type="molecule type" value="Genomic_DNA"/>
</dbReference>